<evidence type="ECO:0000256" key="2">
    <source>
        <dbReference type="SAM" id="Phobius"/>
    </source>
</evidence>
<evidence type="ECO:0000313" key="4">
    <source>
        <dbReference type="Proteomes" id="UP001186944"/>
    </source>
</evidence>
<reference evidence="3" key="1">
    <citation type="submission" date="2019-08" db="EMBL/GenBank/DDBJ databases">
        <title>The improved chromosome-level genome for the pearl oyster Pinctada fucata martensii using PacBio sequencing and Hi-C.</title>
        <authorList>
            <person name="Zheng Z."/>
        </authorList>
    </citation>
    <scope>NUCLEOTIDE SEQUENCE</scope>
    <source>
        <strain evidence="3">ZZ-2019</strain>
        <tissue evidence="3">Adductor muscle</tissue>
    </source>
</reference>
<dbReference type="Proteomes" id="UP001186944">
    <property type="component" value="Unassembled WGS sequence"/>
</dbReference>
<feature type="transmembrane region" description="Helical" evidence="2">
    <location>
        <begin position="347"/>
        <end position="373"/>
    </location>
</feature>
<sequence length="374" mass="42659">MDVHSFINKLRDDKRNNKFVNDIIDSIYVLKSNKDADLLLDVPSAPKDLKKRLKAKCIHGHVFEDFVLKAALDDSRKTIVVKDESQTTVKDQMKKRKEEFKEIYEETMKKKYEVAMTNAGSRAWKILSTFTRNGNVSKQVSEVKFEDWVKNNNISSQLMGSLRADFVARTGEKVFLVDLKFSTTKRQFYEEQYLIDGIIQVLIYAILMGVDPRDLTLGVLVYYGREGETVLYTTDKRNDDECMSTMMKLAGMKNTALQNGKENAISSKTVNNLKQSRPIIKPRSGKLQSGDESLIKRTTRPLKGILKNATAKILPNQKQQGLKKPKQNSSMSEFSDQEEEEHVDMDLVLITIMSKAFLLLVFVVVVLIVLGWAI</sequence>
<protein>
    <submittedName>
        <fullName evidence="3">Uncharacterized protein</fullName>
    </submittedName>
</protein>
<comment type="caution">
    <text evidence="3">The sequence shown here is derived from an EMBL/GenBank/DDBJ whole genome shotgun (WGS) entry which is preliminary data.</text>
</comment>
<feature type="region of interest" description="Disordered" evidence="1">
    <location>
        <begin position="316"/>
        <end position="337"/>
    </location>
</feature>
<gene>
    <name evidence="3" type="ORF">FSP39_009549</name>
</gene>
<keyword evidence="4" id="KW-1185">Reference proteome</keyword>
<organism evidence="3 4">
    <name type="scientific">Pinctada imbricata</name>
    <name type="common">Atlantic pearl-oyster</name>
    <name type="synonym">Pinctada martensii</name>
    <dbReference type="NCBI Taxonomy" id="66713"/>
    <lineage>
        <taxon>Eukaryota</taxon>
        <taxon>Metazoa</taxon>
        <taxon>Spiralia</taxon>
        <taxon>Lophotrochozoa</taxon>
        <taxon>Mollusca</taxon>
        <taxon>Bivalvia</taxon>
        <taxon>Autobranchia</taxon>
        <taxon>Pteriomorphia</taxon>
        <taxon>Pterioida</taxon>
        <taxon>Pterioidea</taxon>
        <taxon>Pteriidae</taxon>
        <taxon>Pinctada</taxon>
    </lineage>
</organism>
<keyword evidence="2" id="KW-1133">Transmembrane helix</keyword>
<evidence type="ECO:0000313" key="3">
    <source>
        <dbReference type="EMBL" id="KAK3099783.1"/>
    </source>
</evidence>
<dbReference type="EMBL" id="VSWD01000006">
    <property type="protein sequence ID" value="KAK3099783.1"/>
    <property type="molecule type" value="Genomic_DNA"/>
</dbReference>
<evidence type="ECO:0000256" key="1">
    <source>
        <dbReference type="SAM" id="MobiDB-lite"/>
    </source>
</evidence>
<proteinExistence type="predicted"/>
<name>A0AA89C3H9_PINIB</name>
<keyword evidence="2" id="KW-0472">Membrane</keyword>
<dbReference type="AlphaFoldDB" id="A0AA89C3H9"/>
<accession>A0AA89C3H9</accession>
<keyword evidence="2" id="KW-0812">Transmembrane</keyword>